<sequence>MFSSPTPAPGSRTLASNALRNAGLIDRDAKMRDATDKPGGRKGSSKARSHRTRPIDVYKDSGPSKSGSSSSRHTLNFWSFRATFILPSAAKTNLRSNLLSPSQLSARLNTHASHAGPSDPLTIRGASSRPTTAGRLRRNAVSGAVETNGPSRIPVRVTHTTPKSVEAWRKFVQKRWSPDTALLDLSNMIEDEMVKKFNLMPPGHGGSARDAAVVFKLAKELKPQVQSLNLAKNQLSGQHLSLLSHYLPGLVNLSLQDNDLKTYRDLDAISGRKDKLVGLKELLLAGNPLREEMIKKDAEQFKNEVSRRFPSLMTLDGQSIAQISFDVFREPNKLSTTVPKPSSTTFPVEMSGSLIVGVDGALLSNFLVRFFSAHDSQRAALKDVYDAAATFSYSCNTSIPERARILALHHKLPNQRKLEWGPWLDQGNTGSRNLMRLAHSHEKQVQRLLIGGEAIAAYVSTLPSTKHDISGPAEKFCVDCFPVAQGGMMGLLVMVHGEFTELPAEGLRSFDRTFVLVPAPEASRAKSSGWDVVIISDQWTIRAYSSPDAWKPGPMVVQPDPAAVRQKNGPAGNDSNSDKGQTVPVLSTEQQNALGQIPEPQRSMVLHISVRTGLNVQYSVDCLTNNGWDVEKAFANFEQVKGTLAREAFL</sequence>
<protein>
    <submittedName>
        <fullName evidence="1">Uncharacterized protein</fullName>
    </submittedName>
</protein>
<name>A0ACC1UAL8_9AGAR</name>
<comment type="caution">
    <text evidence="1">The sequence shown here is derived from an EMBL/GenBank/DDBJ whole genome shotgun (WGS) entry which is preliminary data.</text>
</comment>
<dbReference type="Proteomes" id="UP001163835">
    <property type="component" value="Unassembled WGS sequence"/>
</dbReference>
<keyword evidence="2" id="KW-1185">Reference proteome</keyword>
<gene>
    <name evidence="1" type="ORF">F5876DRAFT_73730</name>
</gene>
<evidence type="ECO:0000313" key="1">
    <source>
        <dbReference type="EMBL" id="KAJ3813621.1"/>
    </source>
</evidence>
<accession>A0ACC1UAL8</accession>
<dbReference type="EMBL" id="MU794988">
    <property type="protein sequence ID" value="KAJ3813621.1"/>
    <property type="molecule type" value="Genomic_DNA"/>
</dbReference>
<reference evidence="1" key="1">
    <citation type="submission" date="2022-09" db="EMBL/GenBank/DDBJ databases">
        <title>A Global Phylogenomic Analysis of the Shiitake Genus Lentinula.</title>
        <authorList>
            <consortium name="DOE Joint Genome Institute"/>
            <person name="Sierra-Patev S."/>
            <person name="Min B."/>
            <person name="Naranjo-Ortiz M."/>
            <person name="Looney B."/>
            <person name="Konkel Z."/>
            <person name="Slot J.C."/>
            <person name="Sakamoto Y."/>
            <person name="Steenwyk J.L."/>
            <person name="Rokas A."/>
            <person name="Carro J."/>
            <person name="Camarero S."/>
            <person name="Ferreira P."/>
            <person name="Molpeceres G."/>
            <person name="Ruiz-Duenas F.J."/>
            <person name="Serrano A."/>
            <person name="Henrissat B."/>
            <person name="Drula E."/>
            <person name="Hughes K.W."/>
            <person name="Mata J.L."/>
            <person name="Ishikawa N.K."/>
            <person name="Vargas-Isla R."/>
            <person name="Ushijima S."/>
            <person name="Smith C.A."/>
            <person name="Ahrendt S."/>
            <person name="Andreopoulos W."/>
            <person name="He G."/>
            <person name="Labutti K."/>
            <person name="Lipzen A."/>
            <person name="Ng V."/>
            <person name="Riley R."/>
            <person name="Sandor L."/>
            <person name="Barry K."/>
            <person name="Martinez A.T."/>
            <person name="Xiao Y."/>
            <person name="Gibbons J.G."/>
            <person name="Terashima K."/>
            <person name="Grigoriev I.V."/>
            <person name="Hibbett D.S."/>
        </authorList>
    </citation>
    <scope>NUCLEOTIDE SEQUENCE</scope>
    <source>
        <strain evidence="1">TMI1499</strain>
    </source>
</reference>
<evidence type="ECO:0000313" key="2">
    <source>
        <dbReference type="Proteomes" id="UP001163835"/>
    </source>
</evidence>
<organism evidence="1 2">
    <name type="scientific">Lentinula aff. lateritia</name>
    <dbReference type="NCBI Taxonomy" id="2804960"/>
    <lineage>
        <taxon>Eukaryota</taxon>
        <taxon>Fungi</taxon>
        <taxon>Dikarya</taxon>
        <taxon>Basidiomycota</taxon>
        <taxon>Agaricomycotina</taxon>
        <taxon>Agaricomycetes</taxon>
        <taxon>Agaricomycetidae</taxon>
        <taxon>Agaricales</taxon>
        <taxon>Marasmiineae</taxon>
        <taxon>Omphalotaceae</taxon>
        <taxon>Lentinula</taxon>
    </lineage>
</organism>
<proteinExistence type="predicted"/>